<dbReference type="SUPFAM" id="SSF46785">
    <property type="entry name" value="Winged helix' DNA-binding domain"/>
    <property type="match status" value="1"/>
</dbReference>
<dbReference type="InterPro" id="IPR036390">
    <property type="entry name" value="WH_DNA-bd_sf"/>
</dbReference>
<dbReference type="PANTHER" id="PTHR34824:SF1">
    <property type="entry name" value="HEAT-INDUCIBLE TRANSCRIPTION REPRESSOR HRCA"/>
    <property type="match status" value="1"/>
</dbReference>
<evidence type="ECO:0000256" key="2">
    <source>
        <dbReference type="ARBA" id="ARBA00023015"/>
    </source>
</evidence>
<dbReference type="FunFam" id="1.10.10.10:FF:000049">
    <property type="entry name" value="Heat-inducible transcription repressor HrcA"/>
    <property type="match status" value="1"/>
</dbReference>
<dbReference type="EMBL" id="VHIR01000008">
    <property type="protein sequence ID" value="TQE43463.1"/>
    <property type="molecule type" value="Genomic_DNA"/>
</dbReference>
<dbReference type="GeneID" id="79853588"/>
<evidence type="ECO:0000313" key="9">
    <source>
        <dbReference type="EMBL" id="TQE43463.1"/>
    </source>
</evidence>
<dbReference type="GO" id="GO:0003700">
    <property type="term" value="F:DNA-binding transcription factor activity"/>
    <property type="evidence" value="ECO:0007669"/>
    <property type="project" value="InterPro"/>
</dbReference>
<organism evidence="9 10">
    <name type="scientific">Corynebacterium phoceense</name>
    <dbReference type="NCBI Taxonomy" id="1686286"/>
    <lineage>
        <taxon>Bacteria</taxon>
        <taxon>Bacillati</taxon>
        <taxon>Actinomycetota</taxon>
        <taxon>Actinomycetes</taxon>
        <taxon>Mycobacteriales</taxon>
        <taxon>Corynebacteriaceae</taxon>
        <taxon>Corynebacterium</taxon>
    </lineage>
</organism>
<dbReference type="InterPro" id="IPR021153">
    <property type="entry name" value="HrcA_C"/>
</dbReference>
<dbReference type="InterPro" id="IPR002571">
    <property type="entry name" value="HrcA"/>
</dbReference>
<dbReference type="Proteomes" id="UP000318080">
    <property type="component" value="Unassembled WGS sequence"/>
</dbReference>
<dbReference type="Pfam" id="PF08220">
    <property type="entry name" value="HTH_DeoR"/>
    <property type="match status" value="1"/>
</dbReference>
<proteinExistence type="inferred from homology"/>
<comment type="similarity">
    <text evidence="6">Belongs to the HrcA family.</text>
</comment>
<protein>
    <recommendedName>
        <fullName evidence="6">Heat-inducible transcription repressor HrcA</fullName>
    </recommendedName>
</protein>
<dbReference type="GO" id="GO:0003677">
    <property type="term" value="F:DNA binding"/>
    <property type="evidence" value="ECO:0007669"/>
    <property type="project" value="InterPro"/>
</dbReference>
<keyword evidence="3 6" id="KW-0346">Stress response</keyword>
<dbReference type="Gene3D" id="3.30.450.40">
    <property type="match status" value="1"/>
</dbReference>
<dbReference type="SUPFAM" id="SSF55781">
    <property type="entry name" value="GAF domain-like"/>
    <property type="match status" value="1"/>
</dbReference>
<dbReference type="RefSeq" id="WP_068801987.1">
    <property type="nucleotide sequence ID" value="NZ_JADPQA010000006.1"/>
</dbReference>
<name>A0A540R6U5_9CORY</name>
<keyword evidence="1 6" id="KW-0678">Repressor</keyword>
<gene>
    <name evidence="6 9" type="primary">hrcA</name>
    <name evidence="9" type="ORF">EJK80_06755</name>
</gene>
<evidence type="ECO:0000259" key="8">
    <source>
        <dbReference type="Pfam" id="PF08220"/>
    </source>
</evidence>
<evidence type="ECO:0000256" key="5">
    <source>
        <dbReference type="ARBA" id="ARBA00055319"/>
    </source>
</evidence>
<dbReference type="Pfam" id="PF01628">
    <property type="entry name" value="HrcA"/>
    <property type="match status" value="1"/>
</dbReference>
<evidence type="ECO:0000256" key="4">
    <source>
        <dbReference type="ARBA" id="ARBA00023163"/>
    </source>
</evidence>
<evidence type="ECO:0000256" key="1">
    <source>
        <dbReference type="ARBA" id="ARBA00022491"/>
    </source>
</evidence>
<feature type="domain" description="Heat-inducible transcription repressor HrcA C-terminal" evidence="7">
    <location>
        <begin position="106"/>
        <end position="325"/>
    </location>
</feature>
<dbReference type="Gene3D" id="1.10.10.10">
    <property type="entry name" value="Winged helix-like DNA-binding domain superfamily/Winged helix DNA-binding domain"/>
    <property type="match status" value="1"/>
</dbReference>
<dbReference type="HAMAP" id="MF_00081">
    <property type="entry name" value="HrcA"/>
    <property type="match status" value="1"/>
</dbReference>
<accession>A0A540R6U5</accession>
<evidence type="ECO:0000259" key="7">
    <source>
        <dbReference type="Pfam" id="PF01628"/>
    </source>
</evidence>
<keyword evidence="4 6" id="KW-0804">Transcription</keyword>
<reference evidence="9 10" key="1">
    <citation type="submission" date="2019-06" db="EMBL/GenBank/DDBJ databases">
        <title>Draft genome of C. phoceense Strain 272.</title>
        <authorList>
            <person name="Pacheco L.G.C."/>
            <person name="Barberis C.M."/>
            <person name="Almuzara M.N."/>
            <person name="Traglia G.M."/>
            <person name="Santos C.S."/>
            <person name="Rocha D.J.P.G."/>
            <person name="Aguiar E.R.G.R."/>
            <person name="Vay C.A."/>
        </authorList>
    </citation>
    <scope>NUCLEOTIDE SEQUENCE [LARGE SCALE GENOMIC DNA]</scope>
    <source>
        <strain evidence="9 10">272</strain>
    </source>
</reference>
<feature type="domain" description="HTH deoR-type" evidence="8">
    <location>
        <begin position="37"/>
        <end position="62"/>
    </location>
</feature>
<dbReference type="GO" id="GO:0045892">
    <property type="term" value="P:negative regulation of DNA-templated transcription"/>
    <property type="evidence" value="ECO:0007669"/>
    <property type="project" value="UniProtKB-UniRule"/>
</dbReference>
<dbReference type="PIRSF" id="PIRSF005485">
    <property type="entry name" value="HrcA"/>
    <property type="match status" value="1"/>
</dbReference>
<comment type="caution">
    <text evidence="9">The sequence shown here is derived from an EMBL/GenBank/DDBJ whole genome shotgun (WGS) entry which is preliminary data.</text>
</comment>
<dbReference type="InterPro" id="IPR036388">
    <property type="entry name" value="WH-like_DNA-bd_sf"/>
</dbReference>
<sequence>MSTSTEARRREVLRAIVSDFIASQDPVGSKALLERHQLGVSSATIRNDMAVLEDAGLITQPHSSSGRVPTQAGYRHFVDTLHDVKPLSKPERQAILHFLENGVDLEDVLRRSVRLLAQLTKQAAVVAMPNLKVSRVKHCEVVALSPVRLLLVLITDAGRVDQRNVELDQIIEPDDVARLRDLLNQALEGRTLDEASVELAQLTEHAPLDLRGHVLNCATTLIETLVEHPADRLIIAGASNLTRVARDFPQRLPGIIEALEEQVVVLKLLSKVPDLGNVSVVIGEEHEEDRLRGSSVVATAYGTDGAALGGMGVVGPTFMDYSGTISKVSAVARYVSDIVAGE</sequence>
<evidence type="ECO:0000256" key="3">
    <source>
        <dbReference type="ARBA" id="ARBA00023016"/>
    </source>
</evidence>
<dbReference type="AlphaFoldDB" id="A0A540R6U5"/>
<evidence type="ECO:0000256" key="6">
    <source>
        <dbReference type="HAMAP-Rule" id="MF_00081"/>
    </source>
</evidence>
<dbReference type="NCBIfam" id="TIGR00331">
    <property type="entry name" value="hrcA"/>
    <property type="match status" value="1"/>
</dbReference>
<dbReference type="STRING" id="1686286.GCA_900092335_02452"/>
<evidence type="ECO:0000313" key="10">
    <source>
        <dbReference type="Proteomes" id="UP000318080"/>
    </source>
</evidence>
<dbReference type="InterPro" id="IPR001034">
    <property type="entry name" value="DeoR_HTH"/>
</dbReference>
<keyword evidence="2 6" id="KW-0805">Transcription regulation</keyword>
<dbReference type="PANTHER" id="PTHR34824">
    <property type="entry name" value="HEAT-INDUCIBLE TRANSCRIPTION REPRESSOR HRCA"/>
    <property type="match status" value="1"/>
</dbReference>
<dbReference type="InterPro" id="IPR029016">
    <property type="entry name" value="GAF-like_dom_sf"/>
</dbReference>
<dbReference type="Gene3D" id="3.30.390.60">
    <property type="entry name" value="Heat-inducible transcription repressor hrca homolog, domain 3"/>
    <property type="match status" value="1"/>
</dbReference>
<keyword evidence="10" id="KW-1185">Reference proteome</keyword>
<dbReference type="InterPro" id="IPR023120">
    <property type="entry name" value="WHTH_transcript_rep_HrcA_IDD"/>
</dbReference>
<comment type="function">
    <text evidence="5 6">Negative regulator of class I heat shock genes (grpE-dnaK-dnaJ and groELS operons). Prevents heat-shock induction of these operons.</text>
</comment>